<protein>
    <submittedName>
        <fullName evidence="2">Uncharacterized protein</fullName>
    </submittedName>
</protein>
<evidence type="ECO:0000313" key="2">
    <source>
        <dbReference type="EMBL" id="KAG0593048.1"/>
    </source>
</evidence>
<dbReference type="AlphaFoldDB" id="A0A8T0JDY0"/>
<evidence type="ECO:0000313" key="3">
    <source>
        <dbReference type="Proteomes" id="UP000822688"/>
    </source>
</evidence>
<dbReference type="Proteomes" id="UP000822688">
    <property type="component" value="Chromosome 1"/>
</dbReference>
<organism evidence="2 3">
    <name type="scientific">Ceratodon purpureus</name>
    <name type="common">Fire moss</name>
    <name type="synonym">Dicranum purpureum</name>
    <dbReference type="NCBI Taxonomy" id="3225"/>
    <lineage>
        <taxon>Eukaryota</taxon>
        <taxon>Viridiplantae</taxon>
        <taxon>Streptophyta</taxon>
        <taxon>Embryophyta</taxon>
        <taxon>Bryophyta</taxon>
        <taxon>Bryophytina</taxon>
        <taxon>Bryopsida</taxon>
        <taxon>Dicranidae</taxon>
        <taxon>Pseudoditrichales</taxon>
        <taxon>Ditrichaceae</taxon>
        <taxon>Ceratodon</taxon>
    </lineage>
</organism>
<dbReference type="EMBL" id="CM026421">
    <property type="protein sequence ID" value="KAG0593048.1"/>
    <property type="molecule type" value="Genomic_DNA"/>
</dbReference>
<keyword evidence="3" id="KW-1185">Reference proteome</keyword>
<reference evidence="2" key="1">
    <citation type="submission" date="2020-06" db="EMBL/GenBank/DDBJ databases">
        <title>WGS assembly of Ceratodon purpureus strain R40.</title>
        <authorList>
            <person name="Carey S.B."/>
            <person name="Jenkins J."/>
            <person name="Shu S."/>
            <person name="Lovell J.T."/>
            <person name="Sreedasyam A."/>
            <person name="Maumus F."/>
            <person name="Tiley G.P."/>
            <person name="Fernandez-Pozo N."/>
            <person name="Barry K."/>
            <person name="Chen C."/>
            <person name="Wang M."/>
            <person name="Lipzen A."/>
            <person name="Daum C."/>
            <person name="Saski C.A."/>
            <person name="Payton A.C."/>
            <person name="Mcbreen J.C."/>
            <person name="Conrad R.E."/>
            <person name="Kollar L.M."/>
            <person name="Olsson S."/>
            <person name="Huttunen S."/>
            <person name="Landis J.B."/>
            <person name="Wickett N.J."/>
            <person name="Johnson M.G."/>
            <person name="Rensing S.A."/>
            <person name="Grimwood J."/>
            <person name="Schmutz J."/>
            <person name="Mcdaniel S.F."/>
        </authorList>
    </citation>
    <scope>NUCLEOTIDE SEQUENCE</scope>
    <source>
        <strain evidence="2">R40</strain>
    </source>
</reference>
<name>A0A8T0JDY0_CERPU</name>
<gene>
    <name evidence="2" type="ORF">KC19_1G301300</name>
</gene>
<proteinExistence type="predicted"/>
<comment type="caution">
    <text evidence="2">The sequence shown here is derived from an EMBL/GenBank/DDBJ whole genome shotgun (WGS) entry which is preliminary data.</text>
</comment>
<accession>A0A8T0JDY0</accession>
<sequence length="92" mass="10342">MFGGVAQMVERLIRIQEATGSMPVFSNRSFRLTARFGREHDIEIRLTPVFWKTGTLSNPRQGYTKCTTIQGLSRRTNSTSPATSVNRAYSSL</sequence>
<evidence type="ECO:0000256" key="1">
    <source>
        <dbReference type="SAM" id="MobiDB-lite"/>
    </source>
</evidence>
<feature type="region of interest" description="Disordered" evidence="1">
    <location>
        <begin position="72"/>
        <end position="92"/>
    </location>
</feature>